<name>A0A022KY85_9MICO</name>
<proteinExistence type="predicted"/>
<accession>A0A022KY85</accession>
<comment type="caution">
    <text evidence="1">The sequence shown here is derived from an EMBL/GenBank/DDBJ whole genome shotgun (WGS) entry which is preliminary data.</text>
</comment>
<evidence type="ECO:0000313" key="1">
    <source>
        <dbReference type="EMBL" id="EYT50010.1"/>
    </source>
</evidence>
<evidence type="ECO:0000313" key="2">
    <source>
        <dbReference type="Proteomes" id="UP000019754"/>
    </source>
</evidence>
<organism evidence="1 2">
    <name type="scientific">Brachybacterium muris UCD-AY4</name>
    <dbReference type="NCBI Taxonomy" id="1249481"/>
    <lineage>
        <taxon>Bacteria</taxon>
        <taxon>Bacillati</taxon>
        <taxon>Actinomycetota</taxon>
        <taxon>Actinomycetes</taxon>
        <taxon>Micrococcales</taxon>
        <taxon>Dermabacteraceae</taxon>
        <taxon>Brachybacterium</taxon>
    </lineage>
</organism>
<dbReference type="HOGENOM" id="CLU_1648887_0_0_11"/>
<dbReference type="RefSeq" id="WP_017823011.1">
    <property type="nucleotide sequence ID" value="NZ_AORC01000006.1"/>
</dbReference>
<dbReference type="EMBL" id="AORC01000006">
    <property type="protein sequence ID" value="EYT50010.1"/>
    <property type="molecule type" value="Genomic_DNA"/>
</dbReference>
<dbReference type="STRING" id="1249481.D641_0106540"/>
<dbReference type="Proteomes" id="UP000019754">
    <property type="component" value="Unassembled WGS sequence"/>
</dbReference>
<sequence>MTALDDARSGALTRRALLAVPLVLGAAGCGVLTPDPDPDDGTEPLELTAAPEIDEAIDALWNNGGERALSEITQIQFDDLMVFFEGTSAERVNEAAGGKLLNGKYYQSSTQLFLFRTGGRGVLAAMVSADVLEHEVQNATFGPEVRIIAPGDQQLVTLED</sequence>
<dbReference type="AlphaFoldDB" id="A0A022KY85"/>
<gene>
    <name evidence="1" type="ORF">D641_0106540</name>
</gene>
<keyword evidence="2" id="KW-1185">Reference proteome</keyword>
<protein>
    <submittedName>
        <fullName evidence="1">Uncharacterized protein</fullName>
    </submittedName>
</protein>
<reference evidence="1 2" key="1">
    <citation type="journal article" date="2013" name="Genome Announc.">
        <title>Draft genome sequence of an Actinobacterium, Brachybacterium muris strain UCD-AY4.</title>
        <authorList>
            <person name="Lo J.R."/>
            <person name="Lang J.M."/>
            <person name="Darling A.E."/>
            <person name="Eisen J.A."/>
            <person name="Coil D.A."/>
        </authorList>
    </citation>
    <scope>NUCLEOTIDE SEQUENCE [LARGE SCALE GENOMIC DNA]</scope>
    <source>
        <strain evidence="1 2">UCD-AY4</strain>
    </source>
</reference>